<dbReference type="GO" id="GO:0005524">
    <property type="term" value="F:ATP binding"/>
    <property type="evidence" value="ECO:0007669"/>
    <property type="project" value="UniProtKB-KW"/>
</dbReference>
<evidence type="ECO:0000256" key="1">
    <source>
        <dbReference type="ARBA" id="ARBA00022741"/>
    </source>
</evidence>
<sequence>MRGTFLYDKQTMDDLNLQGKFQGNTIFSLFNQTVTAGGERVLDTMFRTPLSREQEINTRSGIFHFFQQAAMPFPLENELVKAFEQYLSFAVPGLFSSMVQVTRRKALAVMGLREEHQLMLKGLDAAIRLLNTMQTFIHRLLKEHPASPLDSRFREVAAIFADTRLQWLSAADSAATLGYGKLVRYEYLLKQVLRKQMEQLLHFVYDLDVYIAVATVAATRGFTYATAQASGDNMLTIAEGYHPSIEKAIPNTVTLSGSSNIIFLTGANMAGKSTYMKTVGVLVYLAHMGFPVSAAAMTFSVMEGIYTSINVPDNIDMGYSHFYAEVLRVKNIAAEISAPHNLVVIFDELFKGTNVKDAYDATLAVTEALAAHRNCFFIVSTHIVEVGAALQQQFNNIQFLYMPTVIENGRPVYPYRSQEGISADRHGMTIIRNEGILELL</sequence>
<dbReference type="SUPFAM" id="SSF52540">
    <property type="entry name" value="P-loop containing nucleoside triphosphate hydrolases"/>
    <property type="match status" value="1"/>
</dbReference>
<dbReference type="GO" id="GO:0030983">
    <property type="term" value="F:mismatched DNA binding"/>
    <property type="evidence" value="ECO:0007669"/>
    <property type="project" value="InterPro"/>
</dbReference>
<keyword evidence="2" id="KW-0067">ATP-binding</keyword>
<dbReference type="Gene3D" id="1.10.1420.10">
    <property type="match status" value="1"/>
</dbReference>
<protein>
    <submittedName>
        <fullName evidence="5">MutS domain III</fullName>
    </submittedName>
</protein>
<dbReference type="Gene3D" id="3.40.50.300">
    <property type="entry name" value="P-loop containing nucleotide triphosphate hydrolases"/>
    <property type="match status" value="1"/>
</dbReference>
<keyword evidence="3" id="KW-0238">DNA-binding</keyword>
<gene>
    <name evidence="5" type="ORF">GA0116948_10725</name>
</gene>
<dbReference type="Pfam" id="PF00488">
    <property type="entry name" value="MutS_V"/>
    <property type="match status" value="1"/>
</dbReference>
<dbReference type="RefSeq" id="WP_089712200.1">
    <property type="nucleotide sequence ID" value="NZ_FMAR01000007.1"/>
</dbReference>
<dbReference type="GO" id="GO:0006298">
    <property type="term" value="P:mismatch repair"/>
    <property type="evidence" value="ECO:0007669"/>
    <property type="project" value="InterPro"/>
</dbReference>
<dbReference type="SMART" id="SM00534">
    <property type="entry name" value="MUTSac"/>
    <property type="match status" value="1"/>
</dbReference>
<dbReference type="InterPro" id="IPR027417">
    <property type="entry name" value="P-loop_NTPase"/>
</dbReference>
<proteinExistence type="predicted"/>
<evidence type="ECO:0000259" key="4">
    <source>
        <dbReference type="SMART" id="SM00534"/>
    </source>
</evidence>
<dbReference type="STRING" id="1335309.GA0116948_10725"/>
<dbReference type="EMBL" id="FMAR01000007">
    <property type="protein sequence ID" value="SCC37371.1"/>
    <property type="molecule type" value="Genomic_DNA"/>
</dbReference>
<dbReference type="InterPro" id="IPR036187">
    <property type="entry name" value="DNA_mismatch_repair_MutS_sf"/>
</dbReference>
<evidence type="ECO:0000313" key="5">
    <source>
        <dbReference type="EMBL" id="SCC37371.1"/>
    </source>
</evidence>
<feature type="domain" description="DNA mismatch repair proteins mutS family" evidence="4">
    <location>
        <begin position="259"/>
        <end position="438"/>
    </location>
</feature>
<dbReference type="InterPro" id="IPR045076">
    <property type="entry name" value="MutS"/>
</dbReference>
<dbReference type="SUPFAM" id="SSF48334">
    <property type="entry name" value="DNA repair protein MutS, domain III"/>
    <property type="match status" value="1"/>
</dbReference>
<evidence type="ECO:0000256" key="3">
    <source>
        <dbReference type="ARBA" id="ARBA00023125"/>
    </source>
</evidence>
<dbReference type="PANTHER" id="PTHR11361:SF99">
    <property type="entry name" value="DNA MISMATCH REPAIR PROTEIN"/>
    <property type="match status" value="1"/>
</dbReference>
<dbReference type="AlphaFoldDB" id="A0A1C4E1I6"/>
<dbReference type="Proteomes" id="UP000242818">
    <property type="component" value="Unassembled WGS sequence"/>
</dbReference>
<reference evidence="5 6" key="1">
    <citation type="submission" date="2016-08" db="EMBL/GenBank/DDBJ databases">
        <authorList>
            <person name="Seilhamer J.J."/>
        </authorList>
    </citation>
    <scope>NUCLEOTIDE SEQUENCE [LARGE SCALE GENOMIC DNA]</scope>
    <source>
        <strain evidence="5 6">A37T2</strain>
    </source>
</reference>
<dbReference type="PANTHER" id="PTHR11361">
    <property type="entry name" value="DNA MISMATCH REPAIR PROTEIN MUTS FAMILY MEMBER"/>
    <property type="match status" value="1"/>
</dbReference>
<dbReference type="GO" id="GO:0140664">
    <property type="term" value="F:ATP-dependent DNA damage sensor activity"/>
    <property type="evidence" value="ECO:0007669"/>
    <property type="project" value="InterPro"/>
</dbReference>
<dbReference type="InterPro" id="IPR000432">
    <property type="entry name" value="DNA_mismatch_repair_MutS_C"/>
</dbReference>
<keyword evidence="1" id="KW-0547">Nucleotide-binding</keyword>
<accession>A0A1C4E1I6</accession>
<organism evidence="5 6">
    <name type="scientific">Chitinophaga costaii</name>
    <dbReference type="NCBI Taxonomy" id="1335309"/>
    <lineage>
        <taxon>Bacteria</taxon>
        <taxon>Pseudomonadati</taxon>
        <taxon>Bacteroidota</taxon>
        <taxon>Chitinophagia</taxon>
        <taxon>Chitinophagales</taxon>
        <taxon>Chitinophagaceae</taxon>
        <taxon>Chitinophaga</taxon>
    </lineage>
</organism>
<evidence type="ECO:0000313" key="6">
    <source>
        <dbReference type="Proteomes" id="UP000242818"/>
    </source>
</evidence>
<evidence type="ECO:0000256" key="2">
    <source>
        <dbReference type="ARBA" id="ARBA00022840"/>
    </source>
</evidence>
<name>A0A1C4E1I6_9BACT</name>
<keyword evidence="6" id="KW-1185">Reference proteome</keyword>
<dbReference type="OrthoDB" id="1097361at2"/>